<evidence type="ECO:0000256" key="3">
    <source>
        <dbReference type="ARBA" id="ARBA00022857"/>
    </source>
</evidence>
<evidence type="ECO:0000313" key="4">
    <source>
        <dbReference type="EMBL" id="MFC0267619.1"/>
    </source>
</evidence>
<dbReference type="RefSeq" id="WP_019950548.1">
    <property type="nucleotide sequence ID" value="NZ_JBHLVX010000022.1"/>
</dbReference>
<comment type="caution">
    <text evidence="4">The sequence shown here is derived from an EMBL/GenBank/DDBJ whole genome shotgun (WGS) entry which is preliminary data.</text>
</comment>
<keyword evidence="3" id="KW-0521">NADP</keyword>
<keyword evidence="5" id="KW-1185">Reference proteome</keyword>
<reference evidence="4 5" key="1">
    <citation type="submission" date="2024-09" db="EMBL/GenBank/DDBJ databases">
        <authorList>
            <person name="Sun Q."/>
            <person name="Mori K."/>
        </authorList>
    </citation>
    <scope>NUCLEOTIDE SEQUENCE [LARGE SCALE GENOMIC DNA]</scope>
    <source>
        <strain evidence="4 5">CCM 7415</strain>
    </source>
</reference>
<dbReference type="Proteomes" id="UP001589814">
    <property type="component" value="Unassembled WGS sequence"/>
</dbReference>
<dbReference type="PROSITE" id="PS00061">
    <property type="entry name" value="ADH_SHORT"/>
    <property type="match status" value="1"/>
</dbReference>
<dbReference type="InterPro" id="IPR036291">
    <property type="entry name" value="NAD(P)-bd_dom_sf"/>
</dbReference>
<dbReference type="InterPro" id="IPR002347">
    <property type="entry name" value="SDR_fam"/>
</dbReference>
<dbReference type="Gene3D" id="3.40.50.720">
    <property type="entry name" value="NAD(P)-binding Rossmann-like Domain"/>
    <property type="match status" value="1"/>
</dbReference>
<dbReference type="InterPro" id="IPR020904">
    <property type="entry name" value="Sc_DH/Rdtase_CS"/>
</dbReference>
<accession>A0ABV6G1T1</accession>
<dbReference type="SUPFAM" id="SSF51735">
    <property type="entry name" value="NAD(P)-binding Rossmann-fold domains"/>
    <property type="match status" value="1"/>
</dbReference>
<dbReference type="Pfam" id="PF13561">
    <property type="entry name" value="adh_short_C2"/>
    <property type="match status" value="1"/>
</dbReference>
<dbReference type="PANTHER" id="PTHR44252:SF3">
    <property type="entry name" value="D-ERYTHRULOSE REDUCTASE-RELATED"/>
    <property type="match status" value="1"/>
</dbReference>
<dbReference type="EMBL" id="JBHLVX010000022">
    <property type="protein sequence ID" value="MFC0267619.1"/>
    <property type="molecule type" value="Genomic_DNA"/>
</dbReference>
<evidence type="ECO:0000313" key="5">
    <source>
        <dbReference type="Proteomes" id="UP001589814"/>
    </source>
</evidence>
<dbReference type="PRINTS" id="PR00081">
    <property type="entry name" value="GDHRDH"/>
</dbReference>
<dbReference type="PRINTS" id="PR00080">
    <property type="entry name" value="SDRFAMILY"/>
</dbReference>
<evidence type="ECO:0000256" key="1">
    <source>
        <dbReference type="ARBA" id="ARBA00006484"/>
    </source>
</evidence>
<protein>
    <submittedName>
        <fullName evidence="4">SDR family oxidoreductase</fullName>
    </submittedName>
</protein>
<proteinExistence type="inferred from homology"/>
<evidence type="ECO:0000256" key="2">
    <source>
        <dbReference type="ARBA" id="ARBA00011881"/>
    </source>
</evidence>
<dbReference type="InterPro" id="IPR051737">
    <property type="entry name" value="L-xylulose/Carbonyl_redctase"/>
</dbReference>
<dbReference type="PANTHER" id="PTHR44252">
    <property type="entry name" value="D-ERYTHRULOSE REDUCTASE"/>
    <property type="match status" value="1"/>
</dbReference>
<comment type="similarity">
    <text evidence="1">Belongs to the short-chain dehydrogenases/reductases (SDR) family.</text>
</comment>
<organism evidence="4 5">
    <name type="scientific">Kushneria aurantia</name>
    <dbReference type="NCBI Taxonomy" id="504092"/>
    <lineage>
        <taxon>Bacteria</taxon>
        <taxon>Pseudomonadati</taxon>
        <taxon>Pseudomonadota</taxon>
        <taxon>Gammaproteobacteria</taxon>
        <taxon>Oceanospirillales</taxon>
        <taxon>Halomonadaceae</taxon>
        <taxon>Kushneria</taxon>
    </lineage>
</organism>
<gene>
    <name evidence="4" type="ORF">ACFFHW_06360</name>
</gene>
<comment type="subunit">
    <text evidence="2">Homotetramer.</text>
</comment>
<name>A0ABV6G1T1_9GAMM</name>
<sequence length="247" mass="25500">MSHDTAIHSLQGRRYLVTGATSGIGQAVALALCERGAAVVALGRRPEALQALADAGCETHALELTDSAALEQLIEATGPFDGLINSAGITHVESALTLPADAIDDVFHTNARASAVAARCVARGMIAAGRSGSIVNVSSQAALVALDDHLAYSTSKAALDGITRALCLELGPHGIRVNSVNPTVTLTPMAQKVWSAPEKRDPMLAAIPLGRFAELEDVVEPILFLLGDGAKMISGVCLPVDGGYTCR</sequence>